<dbReference type="Gene3D" id="3.30.465.10">
    <property type="match status" value="1"/>
</dbReference>
<dbReference type="GO" id="GO:0071949">
    <property type="term" value="F:FAD binding"/>
    <property type="evidence" value="ECO:0007669"/>
    <property type="project" value="InterPro"/>
</dbReference>
<dbReference type="Gene3D" id="3.40.462.20">
    <property type="match status" value="1"/>
</dbReference>
<evidence type="ECO:0000256" key="2">
    <source>
        <dbReference type="ARBA" id="ARBA00005466"/>
    </source>
</evidence>
<comment type="similarity">
    <text evidence="2">Belongs to the oxygen-dependent FAD-linked oxidoreductase family.</text>
</comment>
<keyword evidence="5" id="KW-0560">Oxidoreductase</keyword>
<dbReference type="PROSITE" id="PS51387">
    <property type="entry name" value="FAD_PCMH"/>
    <property type="match status" value="1"/>
</dbReference>
<dbReference type="Pfam" id="PF08031">
    <property type="entry name" value="BBE"/>
    <property type="match status" value="1"/>
</dbReference>
<keyword evidence="4" id="KW-0274">FAD</keyword>
<evidence type="ECO:0000256" key="1">
    <source>
        <dbReference type="ARBA" id="ARBA00001974"/>
    </source>
</evidence>
<dbReference type="InterPro" id="IPR006094">
    <property type="entry name" value="Oxid_FAD_bind_N"/>
</dbReference>
<dbReference type="EMBL" id="KQ964503">
    <property type="protein sequence ID" value="KXN70420.1"/>
    <property type="molecule type" value="Genomic_DNA"/>
</dbReference>
<evidence type="ECO:0000256" key="5">
    <source>
        <dbReference type="ARBA" id="ARBA00023002"/>
    </source>
</evidence>
<protein>
    <submittedName>
        <fullName evidence="7">FAD-binding domain-containing protein</fullName>
    </submittedName>
</protein>
<dbReference type="PANTHER" id="PTHR42973:SF39">
    <property type="entry name" value="FAD-BINDING PCMH-TYPE DOMAIN-CONTAINING PROTEIN"/>
    <property type="match status" value="1"/>
</dbReference>
<dbReference type="STRING" id="796925.A0A137P5Y7"/>
<dbReference type="OrthoDB" id="415825at2759"/>
<evidence type="ECO:0000256" key="3">
    <source>
        <dbReference type="ARBA" id="ARBA00022630"/>
    </source>
</evidence>
<feature type="domain" description="FAD-binding PCMH-type" evidence="6">
    <location>
        <begin position="18"/>
        <end position="191"/>
    </location>
</feature>
<reference evidence="7 8" key="1">
    <citation type="journal article" date="2015" name="Genome Biol. Evol.">
        <title>Phylogenomic analyses indicate that early fungi evolved digesting cell walls of algal ancestors of land plants.</title>
        <authorList>
            <person name="Chang Y."/>
            <person name="Wang S."/>
            <person name="Sekimoto S."/>
            <person name="Aerts A.L."/>
            <person name="Choi C."/>
            <person name="Clum A."/>
            <person name="LaButti K.M."/>
            <person name="Lindquist E.A."/>
            <person name="Yee Ngan C."/>
            <person name="Ohm R.A."/>
            <person name="Salamov A.A."/>
            <person name="Grigoriev I.V."/>
            <person name="Spatafora J.W."/>
            <person name="Berbee M.L."/>
        </authorList>
    </citation>
    <scope>NUCLEOTIDE SEQUENCE [LARGE SCALE GENOMIC DNA]</scope>
    <source>
        <strain evidence="7 8">NRRL 28638</strain>
    </source>
</reference>
<keyword evidence="3" id="KW-0285">Flavoprotein</keyword>
<dbReference type="PANTHER" id="PTHR42973">
    <property type="entry name" value="BINDING OXIDOREDUCTASE, PUTATIVE (AFU_ORTHOLOGUE AFUA_1G17690)-RELATED"/>
    <property type="match status" value="1"/>
</dbReference>
<proteinExistence type="inferred from homology"/>
<dbReference type="OMA" id="DTAFYYR"/>
<evidence type="ECO:0000313" key="8">
    <source>
        <dbReference type="Proteomes" id="UP000070444"/>
    </source>
</evidence>
<dbReference type="InterPro" id="IPR036318">
    <property type="entry name" value="FAD-bd_PCMH-like_sf"/>
</dbReference>
<organism evidence="7 8">
    <name type="scientific">Conidiobolus coronatus (strain ATCC 28846 / CBS 209.66 / NRRL 28638)</name>
    <name type="common">Delacroixia coronata</name>
    <dbReference type="NCBI Taxonomy" id="796925"/>
    <lineage>
        <taxon>Eukaryota</taxon>
        <taxon>Fungi</taxon>
        <taxon>Fungi incertae sedis</taxon>
        <taxon>Zoopagomycota</taxon>
        <taxon>Entomophthoromycotina</taxon>
        <taxon>Entomophthoromycetes</taxon>
        <taxon>Entomophthorales</taxon>
        <taxon>Ancylistaceae</taxon>
        <taxon>Conidiobolus</taxon>
    </lineage>
</organism>
<dbReference type="Proteomes" id="UP000070444">
    <property type="component" value="Unassembled WGS sequence"/>
</dbReference>
<dbReference type="InterPro" id="IPR016169">
    <property type="entry name" value="FAD-bd_PCMH_sub2"/>
</dbReference>
<accession>A0A137P5Y7</accession>
<dbReference type="AlphaFoldDB" id="A0A137P5Y7"/>
<comment type="cofactor">
    <cofactor evidence="1">
        <name>FAD</name>
        <dbReference type="ChEBI" id="CHEBI:57692"/>
    </cofactor>
</comment>
<keyword evidence="8" id="KW-1185">Reference proteome</keyword>
<dbReference type="InterPro" id="IPR016166">
    <property type="entry name" value="FAD-bd_PCMH"/>
</dbReference>
<evidence type="ECO:0000313" key="7">
    <source>
        <dbReference type="EMBL" id="KXN70420.1"/>
    </source>
</evidence>
<dbReference type="InterPro" id="IPR050416">
    <property type="entry name" value="FAD-linked_Oxidoreductase"/>
</dbReference>
<dbReference type="SUPFAM" id="SSF56176">
    <property type="entry name" value="FAD-binding/transporter-associated domain-like"/>
    <property type="match status" value="1"/>
</dbReference>
<sequence>MTKGEEYDAANYQWNLRNIATPLAIFSPENKDQIQTAVQCSISTKVPIVPKCGGHSYEKYSFGTGEEIIIDLHKMDKVIVDAETQTATVQAGALLGHVYYQLFHQGGFAVPAGSCPTVGVSGHTLGGGYGFSSRKHGFMVDNLLQADIILPNGNATTASDSSNSDLFWALRGAGTGNFGIVTEFKFKLFKPPTTVTRLKFHYEFEQFEEAFKYFQKWAASNPDPAITAVAHINKHGFDVTSVIQPDSDEHRKEILASISKAFPITPKNTDTRFDTTFIEMIRDLGELDNATVDLLDKVTHDLMPKKFFRAKSAYVDRELSEKEIKTWKKVIEDGPEDYLVLFGMQGGALNNVGRTDTAFVHRNKALYSIQLIGDYSSDKLVQVREDWGETYFERLEGMLSNESFQNYIDAKAGNSYQRYYAENLPRLKTIKKKYDPENRFHFKQSIPLA</sequence>
<dbReference type="InterPro" id="IPR012951">
    <property type="entry name" value="BBE"/>
</dbReference>
<evidence type="ECO:0000259" key="6">
    <source>
        <dbReference type="PROSITE" id="PS51387"/>
    </source>
</evidence>
<dbReference type="GO" id="GO:0016491">
    <property type="term" value="F:oxidoreductase activity"/>
    <property type="evidence" value="ECO:0007669"/>
    <property type="project" value="UniProtKB-KW"/>
</dbReference>
<dbReference type="Pfam" id="PF01565">
    <property type="entry name" value="FAD_binding_4"/>
    <property type="match status" value="1"/>
</dbReference>
<name>A0A137P5Y7_CONC2</name>
<gene>
    <name evidence="7" type="ORF">CONCODRAFT_39513</name>
</gene>
<evidence type="ECO:0000256" key="4">
    <source>
        <dbReference type="ARBA" id="ARBA00022827"/>
    </source>
</evidence>